<evidence type="ECO:0000259" key="3">
    <source>
        <dbReference type="PROSITE" id="PS50801"/>
    </source>
</evidence>
<name>A0A848KCW8_9NOCA</name>
<evidence type="ECO:0000256" key="2">
    <source>
        <dbReference type="RuleBase" id="RU003749"/>
    </source>
</evidence>
<keyword evidence="5" id="KW-1185">Reference proteome</keyword>
<dbReference type="RefSeq" id="WP_169584671.1">
    <property type="nucleotide sequence ID" value="NZ_VCQU01000001.1"/>
</dbReference>
<dbReference type="PROSITE" id="PS50801">
    <property type="entry name" value="STAS"/>
    <property type="match status" value="1"/>
</dbReference>
<dbReference type="CDD" id="cd07043">
    <property type="entry name" value="STAS_anti-anti-sigma_factors"/>
    <property type="match status" value="1"/>
</dbReference>
<dbReference type="InterPro" id="IPR036513">
    <property type="entry name" value="STAS_dom_sf"/>
</dbReference>
<dbReference type="PANTHER" id="PTHR33495">
    <property type="entry name" value="ANTI-SIGMA FACTOR ANTAGONIST TM_1081-RELATED-RELATED"/>
    <property type="match status" value="1"/>
</dbReference>
<organism evidence="4 5">
    <name type="scientific">Antrihabitans stalactiti</name>
    <dbReference type="NCBI Taxonomy" id="2584121"/>
    <lineage>
        <taxon>Bacteria</taxon>
        <taxon>Bacillati</taxon>
        <taxon>Actinomycetota</taxon>
        <taxon>Actinomycetes</taxon>
        <taxon>Mycobacteriales</taxon>
        <taxon>Nocardiaceae</taxon>
        <taxon>Antrihabitans</taxon>
    </lineage>
</organism>
<evidence type="ECO:0000313" key="5">
    <source>
        <dbReference type="Proteomes" id="UP000535543"/>
    </source>
</evidence>
<dbReference type="InterPro" id="IPR002645">
    <property type="entry name" value="STAS_dom"/>
</dbReference>
<comment type="similarity">
    <text evidence="1 2">Belongs to the anti-sigma-factor antagonist family.</text>
</comment>
<reference evidence="4 5" key="1">
    <citation type="submission" date="2019-05" db="EMBL/GenBank/DDBJ databases">
        <authorList>
            <person name="Lee S.D."/>
        </authorList>
    </citation>
    <scope>NUCLEOTIDE SEQUENCE [LARGE SCALE GENOMIC DNA]</scope>
    <source>
        <strain evidence="4 5">YC2-7</strain>
    </source>
</reference>
<accession>A0A848KCW8</accession>
<sequence>MQEAPDSGERDRNLSEPFKVSVSRSDGLAVVAVSGMVDIQTAPLLTEKIIETLAEPPAVLVMDLSKVDFLGSAGMTILVAAHKQCIPPARFGVVATGRYTARPLHLVGLDALFSVYPSLSDALIDLNDGTDNFAGHVAS</sequence>
<dbReference type="InterPro" id="IPR003658">
    <property type="entry name" value="Anti-sigma_ant"/>
</dbReference>
<dbReference type="GO" id="GO:0043856">
    <property type="term" value="F:anti-sigma factor antagonist activity"/>
    <property type="evidence" value="ECO:0007669"/>
    <property type="project" value="InterPro"/>
</dbReference>
<dbReference type="Gene3D" id="3.30.750.24">
    <property type="entry name" value="STAS domain"/>
    <property type="match status" value="1"/>
</dbReference>
<reference evidence="4 5" key="2">
    <citation type="submission" date="2020-06" db="EMBL/GenBank/DDBJ databases">
        <title>Antribacter stalactiti gen. nov., sp. nov., a new member of the family Nacardiaceae isolated from a cave.</title>
        <authorList>
            <person name="Kim I.S."/>
        </authorList>
    </citation>
    <scope>NUCLEOTIDE SEQUENCE [LARGE SCALE GENOMIC DNA]</scope>
    <source>
        <strain evidence="4 5">YC2-7</strain>
    </source>
</reference>
<comment type="caution">
    <text evidence="4">The sequence shown here is derived from an EMBL/GenBank/DDBJ whole genome shotgun (WGS) entry which is preliminary data.</text>
</comment>
<dbReference type="Proteomes" id="UP000535543">
    <property type="component" value="Unassembled WGS sequence"/>
</dbReference>
<dbReference type="SUPFAM" id="SSF52091">
    <property type="entry name" value="SpoIIaa-like"/>
    <property type="match status" value="1"/>
</dbReference>
<dbReference type="NCBIfam" id="TIGR00377">
    <property type="entry name" value="ant_ant_sig"/>
    <property type="match status" value="1"/>
</dbReference>
<protein>
    <recommendedName>
        <fullName evidence="2">Anti-sigma factor antagonist</fullName>
    </recommendedName>
</protein>
<evidence type="ECO:0000313" key="4">
    <source>
        <dbReference type="EMBL" id="NMN93990.1"/>
    </source>
</evidence>
<gene>
    <name evidence="4" type="ORF">FGL95_02945</name>
</gene>
<evidence type="ECO:0000256" key="1">
    <source>
        <dbReference type="ARBA" id="ARBA00009013"/>
    </source>
</evidence>
<feature type="domain" description="STAS" evidence="3">
    <location>
        <begin position="18"/>
        <end position="126"/>
    </location>
</feature>
<dbReference type="Pfam" id="PF01740">
    <property type="entry name" value="STAS"/>
    <property type="match status" value="1"/>
</dbReference>
<dbReference type="PANTHER" id="PTHR33495:SF13">
    <property type="entry name" value="ANTI-SIGMA-F FACTOR ANTAGONIST RSFB"/>
    <property type="match status" value="1"/>
</dbReference>
<dbReference type="AlphaFoldDB" id="A0A848KCW8"/>
<proteinExistence type="inferred from homology"/>
<dbReference type="EMBL" id="VCQU01000001">
    <property type="protein sequence ID" value="NMN93990.1"/>
    <property type="molecule type" value="Genomic_DNA"/>
</dbReference>